<keyword evidence="13" id="KW-1185">Reference proteome</keyword>
<evidence type="ECO:0000256" key="10">
    <source>
        <dbReference type="ARBA" id="ARBA00023170"/>
    </source>
</evidence>
<dbReference type="SUPFAM" id="SSF81321">
    <property type="entry name" value="Family A G protein-coupled receptor-like"/>
    <property type="match status" value="1"/>
</dbReference>
<comment type="caution">
    <text evidence="12">The sequence shown here is derived from an EMBL/GenBank/DDBJ whole genome shotgun (WGS) entry which is preliminary data.</text>
</comment>
<name>A0ABR3VCU9_HUMIN</name>
<comment type="similarity">
    <text evidence="2">Belongs to the archaeal/bacterial/fungal opsin family.</text>
</comment>
<dbReference type="PROSITE" id="PS00327">
    <property type="entry name" value="BACTERIAL_OPSIN_RET"/>
    <property type="match status" value="1"/>
</dbReference>
<evidence type="ECO:0000256" key="3">
    <source>
        <dbReference type="ARBA" id="ARBA00022543"/>
    </source>
</evidence>
<dbReference type="PANTHER" id="PTHR28286:SF2">
    <property type="entry name" value="BACTERIORHODOPSIN _OPSIN, NOPA (EUROFUNG)"/>
    <property type="match status" value="1"/>
</dbReference>
<dbReference type="InterPro" id="IPR001425">
    <property type="entry name" value="Arc/bac/fun_rhodopsins"/>
</dbReference>
<dbReference type="CDD" id="cd15028">
    <property type="entry name" value="7tm_Opsin-1_euk"/>
    <property type="match status" value="1"/>
</dbReference>
<evidence type="ECO:0000256" key="4">
    <source>
        <dbReference type="ARBA" id="ARBA00022606"/>
    </source>
</evidence>
<feature type="transmembrane region" description="Helical" evidence="11">
    <location>
        <begin position="72"/>
        <end position="91"/>
    </location>
</feature>
<reference evidence="12 13" key="1">
    <citation type="journal article" date="2024" name="Commun. Biol.">
        <title>Comparative genomic analysis of thermophilic fungi reveals convergent evolutionary adaptations and gene losses.</title>
        <authorList>
            <person name="Steindorff A.S."/>
            <person name="Aguilar-Pontes M.V."/>
            <person name="Robinson A.J."/>
            <person name="Andreopoulos B."/>
            <person name="LaButti K."/>
            <person name="Kuo A."/>
            <person name="Mondo S."/>
            <person name="Riley R."/>
            <person name="Otillar R."/>
            <person name="Haridas S."/>
            <person name="Lipzen A."/>
            <person name="Grimwood J."/>
            <person name="Schmutz J."/>
            <person name="Clum A."/>
            <person name="Reid I.D."/>
            <person name="Moisan M.C."/>
            <person name="Butler G."/>
            <person name="Nguyen T.T.M."/>
            <person name="Dewar K."/>
            <person name="Conant G."/>
            <person name="Drula E."/>
            <person name="Henrissat B."/>
            <person name="Hansel C."/>
            <person name="Singer S."/>
            <person name="Hutchinson M.I."/>
            <person name="de Vries R.P."/>
            <person name="Natvig D.O."/>
            <person name="Powell A.J."/>
            <person name="Tsang A."/>
            <person name="Grigoriev I.V."/>
        </authorList>
    </citation>
    <scope>NUCLEOTIDE SEQUENCE [LARGE SCALE GENOMIC DNA]</scope>
    <source>
        <strain evidence="12 13">CBS 620.91</strain>
    </source>
</reference>
<evidence type="ECO:0000256" key="2">
    <source>
        <dbReference type="ARBA" id="ARBA00008130"/>
    </source>
</evidence>
<evidence type="ECO:0000256" key="11">
    <source>
        <dbReference type="SAM" id="Phobius"/>
    </source>
</evidence>
<evidence type="ECO:0000256" key="7">
    <source>
        <dbReference type="ARBA" id="ARBA00022989"/>
    </source>
</evidence>
<gene>
    <name evidence="12" type="ORF">VTJ49DRAFT_1441</name>
</gene>
<keyword evidence="8" id="KW-0157">Chromophore</keyword>
<dbReference type="Pfam" id="PF01036">
    <property type="entry name" value="Bac_rhodopsin"/>
    <property type="match status" value="1"/>
</dbReference>
<feature type="transmembrane region" description="Helical" evidence="11">
    <location>
        <begin position="45"/>
        <end position="65"/>
    </location>
</feature>
<evidence type="ECO:0000313" key="12">
    <source>
        <dbReference type="EMBL" id="KAL1839503.1"/>
    </source>
</evidence>
<dbReference type="PANTHER" id="PTHR28286">
    <property type="match status" value="1"/>
</dbReference>
<feature type="transmembrane region" description="Helical" evidence="11">
    <location>
        <begin position="154"/>
        <end position="174"/>
    </location>
</feature>
<feature type="transmembrane region" description="Helical" evidence="11">
    <location>
        <begin position="130"/>
        <end position="147"/>
    </location>
</feature>
<keyword evidence="7 11" id="KW-1133">Transmembrane helix</keyword>
<accession>A0ABR3VCU9</accession>
<dbReference type="InterPro" id="IPR018229">
    <property type="entry name" value="Rhodopsin_retinal_BS"/>
</dbReference>
<keyword evidence="10" id="KW-0675">Receptor</keyword>
<keyword evidence="9 11" id="KW-0472">Membrane</keyword>
<keyword evidence="4" id="KW-0716">Sensory transduction</keyword>
<protein>
    <recommendedName>
        <fullName evidence="14">Opsin-1</fullName>
    </recommendedName>
</protein>
<evidence type="ECO:0000256" key="5">
    <source>
        <dbReference type="ARBA" id="ARBA00022692"/>
    </source>
</evidence>
<evidence type="ECO:0000256" key="6">
    <source>
        <dbReference type="ARBA" id="ARBA00022925"/>
    </source>
</evidence>
<evidence type="ECO:0000313" key="13">
    <source>
        <dbReference type="Proteomes" id="UP001583172"/>
    </source>
</evidence>
<keyword evidence="3" id="KW-0600">Photoreceptor protein</keyword>
<feature type="transmembrane region" description="Helical" evidence="11">
    <location>
        <begin position="229"/>
        <end position="247"/>
    </location>
</feature>
<dbReference type="SMART" id="SM01021">
    <property type="entry name" value="Bac_rhodopsin"/>
    <property type="match status" value="1"/>
</dbReference>
<evidence type="ECO:0000256" key="9">
    <source>
        <dbReference type="ARBA" id="ARBA00023136"/>
    </source>
</evidence>
<feature type="transmembrane region" description="Helical" evidence="11">
    <location>
        <begin position="189"/>
        <end position="208"/>
    </location>
</feature>
<dbReference type="Gene3D" id="1.20.1070.10">
    <property type="entry name" value="Rhodopsin 7-helix transmembrane proteins"/>
    <property type="match status" value="1"/>
</dbReference>
<comment type="subcellular location">
    <subcellularLocation>
        <location evidence="1">Membrane</location>
        <topology evidence="1">Multi-pass membrane protein</topology>
    </subcellularLocation>
</comment>
<evidence type="ECO:0000256" key="1">
    <source>
        <dbReference type="ARBA" id="ARBA00004141"/>
    </source>
</evidence>
<dbReference type="PRINTS" id="PR00251">
    <property type="entry name" value="BACTRLOPSIN"/>
</dbReference>
<proteinExistence type="inferred from homology"/>
<keyword evidence="5 11" id="KW-0812">Transmembrane</keyword>
<keyword evidence="6" id="KW-0681">Retinal protein</keyword>
<dbReference type="PROSITE" id="PS00950">
    <property type="entry name" value="BACTERIAL_OPSIN_1"/>
    <property type="match status" value="1"/>
</dbReference>
<dbReference type="EMBL" id="JAZGSY010000153">
    <property type="protein sequence ID" value="KAL1839503.1"/>
    <property type="molecule type" value="Genomic_DNA"/>
</dbReference>
<evidence type="ECO:0000256" key="8">
    <source>
        <dbReference type="ARBA" id="ARBA00022991"/>
    </source>
</evidence>
<feature type="transmembrane region" description="Helical" evidence="11">
    <location>
        <begin position="259"/>
        <end position="279"/>
    </location>
</feature>
<organism evidence="12 13">
    <name type="scientific">Humicola insolens</name>
    <name type="common">Soft-rot fungus</name>
    <dbReference type="NCBI Taxonomy" id="85995"/>
    <lineage>
        <taxon>Eukaryota</taxon>
        <taxon>Fungi</taxon>
        <taxon>Dikarya</taxon>
        <taxon>Ascomycota</taxon>
        <taxon>Pezizomycotina</taxon>
        <taxon>Sordariomycetes</taxon>
        <taxon>Sordariomycetidae</taxon>
        <taxon>Sordariales</taxon>
        <taxon>Chaetomiaceae</taxon>
        <taxon>Mycothermus</taxon>
    </lineage>
</organism>
<dbReference type="Proteomes" id="UP001583172">
    <property type="component" value="Unassembled WGS sequence"/>
</dbReference>
<sequence>MINPELAAAMLYPAATSTRHAGPIPTVVPTPTHYQLISETGKRTLWVGFALMTLTAGIFSLLSWNVPLSKRVYHVVATLAAVVSALAYFAAATGQTSSLACHPVRDHHEHVPDTWHDACRQVFWARYIDWFFSTPLVLLNLCLLGGVSGAHTLAAIVANAVLVVAGWAAAYGTYTGASTGGDSHQKMAIWGWFAIACVAYLVVVWHVGLHGTNAVRNKGARLIKIWTPMAVYVLVVWAAYAVVWAIAPLSHKGSVDTEVITYLVLDILAKSVFGFWLLITHRAVAESAIDLSGYWSQGLAAEGRIRIGEDE</sequence>
<evidence type="ECO:0008006" key="14">
    <source>
        <dbReference type="Google" id="ProtNLM"/>
    </source>
</evidence>